<dbReference type="EMBL" id="JXTC01000376">
    <property type="protein sequence ID" value="PON59385.1"/>
    <property type="molecule type" value="Genomic_DNA"/>
</dbReference>
<name>A0A2P5CEF8_TREOI</name>
<dbReference type="GO" id="GO:0033768">
    <property type="term" value="C:SUMO-targeted ubiquitin ligase complex"/>
    <property type="evidence" value="ECO:0007669"/>
    <property type="project" value="TreeGrafter"/>
</dbReference>
<dbReference type="STRING" id="63057.A0A2P5CEF8"/>
<evidence type="ECO:0000256" key="3">
    <source>
        <dbReference type="ARBA" id="ARBA00022833"/>
    </source>
</evidence>
<keyword evidence="8" id="KW-0808">Transferase</keyword>
<dbReference type="GO" id="GO:0061630">
    <property type="term" value="F:ubiquitin protein ligase activity"/>
    <property type="evidence" value="ECO:0007669"/>
    <property type="project" value="InterPro"/>
</dbReference>
<dbReference type="PANTHER" id="PTHR47094:SF1">
    <property type="entry name" value="RING-TYPE E3 UBIQUITIN TRANSFERASE"/>
    <property type="match status" value="1"/>
</dbReference>
<dbReference type="SMART" id="SM00184">
    <property type="entry name" value="RING"/>
    <property type="match status" value="1"/>
</dbReference>
<proteinExistence type="predicted"/>
<feature type="region of interest" description="Disordered" evidence="5">
    <location>
        <begin position="39"/>
        <end position="93"/>
    </location>
</feature>
<dbReference type="GO" id="GO:0006511">
    <property type="term" value="P:ubiquitin-dependent protein catabolic process"/>
    <property type="evidence" value="ECO:0007669"/>
    <property type="project" value="TreeGrafter"/>
</dbReference>
<dbReference type="SUPFAM" id="SSF57850">
    <property type="entry name" value="RING/U-box"/>
    <property type="match status" value="1"/>
</dbReference>
<keyword evidence="6" id="KW-0472">Membrane</keyword>
<keyword evidence="1" id="KW-0479">Metal-binding</keyword>
<dbReference type="PROSITE" id="PS50089">
    <property type="entry name" value="ZF_RING_2"/>
    <property type="match status" value="1"/>
</dbReference>
<dbReference type="OrthoDB" id="6105938at2759"/>
<gene>
    <name evidence="8" type="ORF">TorRG33x02_288690</name>
</gene>
<evidence type="ECO:0000259" key="7">
    <source>
        <dbReference type="PROSITE" id="PS50089"/>
    </source>
</evidence>
<keyword evidence="6" id="KW-1133">Transmembrane helix</keyword>
<keyword evidence="9" id="KW-1185">Reference proteome</keyword>
<dbReference type="PANTHER" id="PTHR47094">
    <property type="entry name" value="ELFLESS, ISOFORM B"/>
    <property type="match status" value="1"/>
</dbReference>
<keyword evidence="8" id="KW-0418">Kinase</keyword>
<dbReference type="PROSITE" id="PS00518">
    <property type="entry name" value="ZF_RING_1"/>
    <property type="match status" value="1"/>
</dbReference>
<comment type="caution">
    <text evidence="8">The sequence shown here is derived from an EMBL/GenBank/DDBJ whole genome shotgun (WGS) entry which is preliminary data.</text>
</comment>
<evidence type="ECO:0000256" key="6">
    <source>
        <dbReference type="SAM" id="Phobius"/>
    </source>
</evidence>
<dbReference type="InterPro" id="IPR049627">
    <property type="entry name" value="SLX8"/>
</dbReference>
<dbReference type="InParanoid" id="A0A2P5CEF8"/>
<feature type="domain" description="RING-type" evidence="7">
    <location>
        <begin position="187"/>
        <end position="225"/>
    </location>
</feature>
<dbReference type="InterPro" id="IPR017907">
    <property type="entry name" value="Znf_RING_CS"/>
</dbReference>
<sequence length="242" mass="26923">MGLTLHQNDLFYDSFCCYSVFSGIIFGEFIVFGMSTQSVRGPTLRGSRRRKAALDLDLNRAPPGDHRDQEGTSTQVRSHDAQSRQQGNSVPPTMIDVEAIDDDVVESSPRAFNAAKNNRRNLGRTVVDVESEERNRVANNNHKRRRTTPNQTIINCDFYINLESSPNSTNDNVPKPPPPPKEPTFSCPICMGPLVEEMSTKCGHIFCKACIKAAINAQGKCPTCRKRVTPKELIRVFLPATS</sequence>
<dbReference type="Gene3D" id="3.30.40.10">
    <property type="entry name" value="Zinc/RING finger domain, C3HC4 (zinc finger)"/>
    <property type="match status" value="1"/>
</dbReference>
<accession>A0A2P5CEF8</accession>
<evidence type="ECO:0000256" key="4">
    <source>
        <dbReference type="PROSITE-ProRule" id="PRU00175"/>
    </source>
</evidence>
<dbReference type="InterPro" id="IPR013083">
    <property type="entry name" value="Znf_RING/FYVE/PHD"/>
</dbReference>
<evidence type="ECO:0000256" key="5">
    <source>
        <dbReference type="SAM" id="MobiDB-lite"/>
    </source>
</evidence>
<evidence type="ECO:0000256" key="2">
    <source>
        <dbReference type="ARBA" id="ARBA00022771"/>
    </source>
</evidence>
<dbReference type="Pfam" id="PF13923">
    <property type="entry name" value="zf-C3HC4_2"/>
    <property type="match status" value="1"/>
</dbReference>
<dbReference type="FunCoup" id="A0A2P5CEF8">
    <property type="interactions" value="2451"/>
</dbReference>
<dbReference type="GO" id="GO:0008270">
    <property type="term" value="F:zinc ion binding"/>
    <property type="evidence" value="ECO:0007669"/>
    <property type="project" value="UniProtKB-KW"/>
</dbReference>
<evidence type="ECO:0000313" key="8">
    <source>
        <dbReference type="EMBL" id="PON59385.1"/>
    </source>
</evidence>
<dbReference type="GO" id="GO:0016301">
    <property type="term" value="F:kinase activity"/>
    <property type="evidence" value="ECO:0007669"/>
    <property type="project" value="UniProtKB-KW"/>
</dbReference>
<keyword evidence="6" id="KW-0812">Transmembrane</keyword>
<dbReference type="GO" id="GO:0032183">
    <property type="term" value="F:SUMO binding"/>
    <property type="evidence" value="ECO:0007669"/>
    <property type="project" value="TreeGrafter"/>
</dbReference>
<dbReference type="Proteomes" id="UP000237000">
    <property type="component" value="Unassembled WGS sequence"/>
</dbReference>
<evidence type="ECO:0000313" key="9">
    <source>
        <dbReference type="Proteomes" id="UP000237000"/>
    </source>
</evidence>
<dbReference type="InterPro" id="IPR001841">
    <property type="entry name" value="Znf_RING"/>
</dbReference>
<feature type="compositionally biased region" description="Basic and acidic residues" evidence="5">
    <location>
        <begin position="52"/>
        <end position="70"/>
    </location>
</feature>
<reference evidence="9" key="1">
    <citation type="submission" date="2016-06" db="EMBL/GenBank/DDBJ databases">
        <title>Parallel loss of symbiosis genes in relatives of nitrogen-fixing non-legume Parasponia.</title>
        <authorList>
            <person name="Van Velzen R."/>
            <person name="Holmer R."/>
            <person name="Bu F."/>
            <person name="Rutten L."/>
            <person name="Van Zeijl A."/>
            <person name="Liu W."/>
            <person name="Santuari L."/>
            <person name="Cao Q."/>
            <person name="Sharma T."/>
            <person name="Shen D."/>
            <person name="Roswanjaya Y."/>
            <person name="Wardhani T."/>
            <person name="Kalhor M.S."/>
            <person name="Jansen J."/>
            <person name="Van den Hoogen J."/>
            <person name="Gungor B."/>
            <person name="Hartog M."/>
            <person name="Hontelez J."/>
            <person name="Verver J."/>
            <person name="Yang W.-C."/>
            <person name="Schijlen E."/>
            <person name="Repin R."/>
            <person name="Schilthuizen M."/>
            <person name="Schranz E."/>
            <person name="Heidstra R."/>
            <person name="Miyata K."/>
            <person name="Fedorova E."/>
            <person name="Kohlen W."/>
            <person name="Bisseling T."/>
            <person name="Smit S."/>
            <person name="Geurts R."/>
        </authorList>
    </citation>
    <scope>NUCLEOTIDE SEQUENCE [LARGE SCALE GENOMIC DNA]</scope>
    <source>
        <strain evidence="9">cv. RG33-2</strain>
    </source>
</reference>
<evidence type="ECO:0000256" key="1">
    <source>
        <dbReference type="ARBA" id="ARBA00022723"/>
    </source>
</evidence>
<feature type="transmembrane region" description="Helical" evidence="6">
    <location>
        <begin position="20"/>
        <end position="39"/>
    </location>
</feature>
<dbReference type="GO" id="GO:0140082">
    <property type="term" value="F:SUMO-ubiquitin ligase activity"/>
    <property type="evidence" value="ECO:0007669"/>
    <property type="project" value="TreeGrafter"/>
</dbReference>
<protein>
    <submittedName>
        <fullName evidence="8">Cdk-activating kinase assembly factor</fullName>
    </submittedName>
</protein>
<keyword evidence="2 4" id="KW-0863">Zinc-finger</keyword>
<keyword evidence="3" id="KW-0862">Zinc</keyword>
<dbReference type="AlphaFoldDB" id="A0A2P5CEF8"/>
<organism evidence="8 9">
    <name type="scientific">Trema orientale</name>
    <name type="common">Charcoal tree</name>
    <name type="synonym">Celtis orientalis</name>
    <dbReference type="NCBI Taxonomy" id="63057"/>
    <lineage>
        <taxon>Eukaryota</taxon>
        <taxon>Viridiplantae</taxon>
        <taxon>Streptophyta</taxon>
        <taxon>Embryophyta</taxon>
        <taxon>Tracheophyta</taxon>
        <taxon>Spermatophyta</taxon>
        <taxon>Magnoliopsida</taxon>
        <taxon>eudicotyledons</taxon>
        <taxon>Gunneridae</taxon>
        <taxon>Pentapetalae</taxon>
        <taxon>rosids</taxon>
        <taxon>fabids</taxon>
        <taxon>Rosales</taxon>
        <taxon>Cannabaceae</taxon>
        <taxon>Trema</taxon>
    </lineage>
</organism>